<evidence type="ECO:0000313" key="1">
    <source>
        <dbReference type="EMBL" id="REC93379.1"/>
    </source>
</evidence>
<comment type="caution">
    <text evidence="1">The sequence shown here is derived from an EMBL/GenBank/DDBJ whole genome shotgun (WGS) entry which is preliminary data.</text>
</comment>
<dbReference type="AlphaFoldDB" id="A0A3D9DSJ3"/>
<dbReference type="EMBL" id="QRDJ01000012">
    <property type="protein sequence ID" value="REC93379.1"/>
    <property type="molecule type" value="Genomic_DNA"/>
</dbReference>
<keyword evidence="2" id="KW-1185">Reference proteome</keyword>
<gene>
    <name evidence="1" type="ORF">C8D72_3424</name>
</gene>
<sequence>MNRNTQNAMIRIDLTLKAQRIGLCPNRRDVMVMMEQPLINEVAMLYETAGISHPVLDDLHWTERLDAFMEQAYQELEKAPNGSRSFDFDIAAPHRTGALLLPLHVGVHVEIEHHFGKQALVFSLSGRDRLAA</sequence>
<proteinExistence type="predicted"/>
<dbReference type="Proteomes" id="UP000256334">
    <property type="component" value="Unassembled WGS sequence"/>
</dbReference>
<dbReference type="RefSeq" id="WP_115855632.1">
    <property type="nucleotide sequence ID" value="NZ_QRDJ01000012.1"/>
</dbReference>
<accession>A0A3D9DSJ3</accession>
<evidence type="ECO:0000313" key="2">
    <source>
        <dbReference type="Proteomes" id="UP000256334"/>
    </source>
</evidence>
<reference evidence="1 2" key="1">
    <citation type="submission" date="2018-07" db="EMBL/GenBank/DDBJ databases">
        <title>Genomic Encyclopedia of Type Strains, Phase IV (KMG-IV): sequencing the most valuable type-strain genomes for metagenomic binning, comparative biology and taxonomic classification.</title>
        <authorList>
            <person name="Goeker M."/>
        </authorList>
    </citation>
    <scope>NUCLEOTIDE SEQUENCE [LARGE SCALE GENOMIC DNA]</scope>
    <source>
        <strain evidence="1 2">DSM 14324</strain>
    </source>
</reference>
<dbReference type="OrthoDB" id="6183654at2"/>
<organism evidence="1 2">
    <name type="scientific">Kushneria indalinina DSM 14324</name>
    <dbReference type="NCBI Taxonomy" id="1122140"/>
    <lineage>
        <taxon>Bacteria</taxon>
        <taxon>Pseudomonadati</taxon>
        <taxon>Pseudomonadota</taxon>
        <taxon>Gammaproteobacteria</taxon>
        <taxon>Oceanospirillales</taxon>
        <taxon>Halomonadaceae</taxon>
        <taxon>Kushneria</taxon>
    </lineage>
</organism>
<protein>
    <submittedName>
        <fullName evidence="1">Uncharacterized protein</fullName>
    </submittedName>
</protein>
<name>A0A3D9DSJ3_9GAMM</name>